<keyword evidence="6" id="KW-1185">Reference proteome</keyword>
<dbReference type="InterPro" id="IPR030385">
    <property type="entry name" value="G_IRG_dom"/>
</dbReference>
<evidence type="ECO:0000259" key="5">
    <source>
        <dbReference type="PROSITE" id="PS51716"/>
    </source>
</evidence>
<dbReference type="OrthoDB" id="422720at2759"/>
<dbReference type="PANTHER" id="PTHR32341">
    <property type="entry name" value="INTERFERON-INDUCIBLE GTPASE"/>
    <property type="match status" value="1"/>
</dbReference>
<dbReference type="RefSeq" id="XP_028252211.1">
    <property type="nucleotide sequence ID" value="XM_028396410.1"/>
</dbReference>
<gene>
    <name evidence="8" type="primary">LOC114428081</name>
    <name evidence="7" type="synonym">LOC114428080</name>
    <name evidence="9" type="synonym">LOC114428082</name>
</gene>
<dbReference type="SUPFAM" id="SSF52540">
    <property type="entry name" value="P-loop containing nucleoside triphosphate hydrolases"/>
    <property type="match status" value="1"/>
</dbReference>
<dbReference type="InterPro" id="IPR007743">
    <property type="entry name" value="Immunity-related_GTPase-like"/>
</dbReference>
<dbReference type="Proteomes" id="UP000515145">
    <property type="component" value="Chromosome 22"/>
</dbReference>
<keyword evidence="3" id="KW-0378">Hydrolase</keyword>
<reference evidence="8" key="2">
    <citation type="submission" date="2025-04" db="UniProtKB">
        <authorList>
            <consortium name="RefSeq"/>
        </authorList>
    </citation>
    <scope>IDENTIFICATION</scope>
</reference>
<evidence type="ECO:0000256" key="3">
    <source>
        <dbReference type="ARBA" id="ARBA00022801"/>
    </source>
</evidence>
<name>A0A6P7HA35_9TELE</name>
<proteinExistence type="inferred from homology"/>
<reference evidence="6" key="1">
    <citation type="submission" date="2024-06" db="UniProtKB">
        <authorList>
            <consortium name="RefSeq"/>
        </authorList>
    </citation>
    <scope>NUCLEOTIDE SEQUENCE [LARGE SCALE GENOMIC DNA]</scope>
</reference>
<evidence type="ECO:0000256" key="1">
    <source>
        <dbReference type="ARBA" id="ARBA00005429"/>
    </source>
</evidence>
<dbReference type="InterPro" id="IPR051515">
    <property type="entry name" value="IRG"/>
</dbReference>
<dbReference type="Gene3D" id="3.40.50.300">
    <property type="entry name" value="P-loop containing nucleotide triphosphate hydrolases"/>
    <property type="match status" value="1"/>
</dbReference>
<organism evidence="6 8">
    <name type="scientific">Parambassis ranga</name>
    <name type="common">Indian glassy fish</name>
    <dbReference type="NCBI Taxonomy" id="210632"/>
    <lineage>
        <taxon>Eukaryota</taxon>
        <taxon>Metazoa</taxon>
        <taxon>Chordata</taxon>
        <taxon>Craniata</taxon>
        <taxon>Vertebrata</taxon>
        <taxon>Euteleostomi</taxon>
        <taxon>Actinopterygii</taxon>
        <taxon>Neopterygii</taxon>
        <taxon>Teleostei</taxon>
        <taxon>Neoteleostei</taxon>
        <taxon>Acanthomorphata</taxon>
        <taxon>Ovalentaria</taxon>
        <taxon>Ambassidae</taxon>
        <taxon>Parambassis</taxon>
    </lineage>
</organism>
<dbReference type="GO" id="GO:0005525">
    <property type="term" value="F:GTP binding"/>
    <property type="evidence" value="ECO:0007669"/>
    <property type="project" value="UniProtKB-KW"/>
</dbReference>
<dbReference type="AlphaFoldDB" id="A0A6P7HA35"/>
<dbReference type="PROSITE" id="PS51716">
    <property type="entry name" value="G_IRG"/>
    <property type="match status" value="1"/>
</dbReference>
<dbReference type="GeneID" id="114428081"/>
<comment type="similarity">
    <text evidence="1">Belongs to the TRAFAC class dynamin-like GTPase superfamily. IRG family.</text>
</comment>
<dbReference type="GO" id="GO:0016020">
    <property type="term" value="C:membrane"/>
    <property type="evidence" value="ECO:0007669"/>
    <property type="project" value="InterPro"/>
</dbReference>
<dbReference type="Pfam" id="PF05049">
    <property type="entry name" value="IIGP"/>
    <property type="match status" value="1"/>
</dbReference>
<keyword evidence="4" id="KW-0342">GTP-binding</keyword>
<dbReference type="FunFam" id="3.40.50.300:FF:000541">
    <property type="entry name" value="Immunity related GTPase M"/>
    <property type="match status" value="1"/>
</dbReference>
<evidence type="ECO:0000313" key="7">
    <source>
        <dbReference type="RefSeq" id="XP_028252209.1"/>
    </source>
</evidence>
<dbReference type="PANTHER" id="PTHR32341:SF10">
    <property type="entry name" value="INTERFERON-INDUCIBLE GTPASE 5"/>
    <property type="match status" value="1"/>
</dbReference>
<keyword evidence="2" id="KW-0547">Nucleotide-binding</keyword>
<dbReference type="RefSeq" id="XP_028252210.1">
    <property type="nucleotide sequence ID" value="XM_028396409.1"/>
</dbReference>
<evidence type="ECO:0000313" key="6">
    <source>
        <dbReference type="Proteomes" id="UP000515145"/>
    </source>
</evidence>
<dbReference type="RefSeq" id="XP_028252209.1">
    <property type="nucleotide sequence ID" value="XM_028396408.1"/>
</dbReference>
<evidence type="ECO:0000256" key="4">
    <source>
        <dbReference type="ARBA" id="ARBA00023134"/>
    </source>
</evidence>
<accession>A0A6P7HA35</accession>
<dbReference type="GO" id="GO:0016787">
    <property type="term" value="F:hydrolase activity"/>
    <property type="evidence" value="ECO:0007669"/>
    <property type="project" value="UniProtKB-KW"/>
</dbReference>
<feature type="domain" description="IRG-type G" evidence="5">
    <location>
        <begin position="40"/>
        <end position="222"/>
    </location>
</feature>
<evidence type="ECO:0000256" key="2">
    <source>
        <dbReference type="ARBA" id="ARBA00022741"/>
    </source>
</evidence>
<dbReference type="InterPro" id="IPR027417">
    <property type="entry name" value="P-loop_NTPase"/>
</dbReference>
<sequence>MAGLPSSEPLAEVIKEVLQNSDQTLAVEKINEFLDKQNNIPLNIAVTGESGSGKSTFVNAFRGINNGDDGAAPTGCVETTTEVTAYPHPNYPNVVLWDLPGIGTTKFPANKYKKHVGLEKYDFFIIISDTRFRENDVRLAKKIRKMKKKFYFVRSKIDRDLQSEEITCKSNFDREKTLTKIRDNCIQGLQKEGFESPQVFLGSSFNLHDFDFPQLQETLETELPEHKKDALLRTTPITSLEIIKKKKNAFKSKIKYYAAASAVGAAVPVPGLSIAVDVGILIAAITQYVVGFGLDVSTLQRLAARINVPFKDLMSVTVSPLAAKRVTRDLVVRVLSSLAGTAALMATEEGSRLIPILGIPVSMGVSFITTYKGLNHILDMLTEDSERVFKRALTPQSDASYS</sequence>
<protein>
    <submittedName>
        <fullName evidence="7 8">Interferon-inducible GTPase 5-like</fullName>
    </submittedName>
</protein>
<evidence type="ECO:0000313" key="9">
    <source>
        <dbReference type="RefSeq" id="XP_028252211.1"/>
    </source>
</evidence>
<evidence type="ECO:0000313" key="8">
    <source>
        <dbReference type="RefSeq" id="XP_028252210.1"/>
    </source>
</evidence>